<dbReference type="AlphaFoldDB" id="A0A3B0REV7"/>
<keyword evidence="5" id="KW-0812">Transmembrane</keyword>
<keyword evidence="5" id="KW-0472">Membrane</keyword>
<feature type="transmembrane region" description="Helical" evidence="5">
    <location>
        <begin position="20"/>
        <end position="40"/>
    </location>
</feature>
<gene>
    <name evidence="6" type="ORF">MNBD_ALPHA08-1298</name>
</gene>
<evidence type="ECO:0000256" key="3">
    <source>
        <dbReference type="SAM" id="Coils"/>
    </source>
</evidence>
<proteinExistence type="predicted"/>
<keyword evidence="1 3" id="KW-0175">Coiled coil</keyword>
<dbReference type="GO" id="GO:0006310">
    <property type="term" value="P:DNA recombination"/>
    <property type="evidence" value="ECO:0007669"/>
    <property type="project" value="UniProtKB-KW"/>
</dbReference>
<sequence>MDFYDVVFTIGERQITLLDVIVAAGLFALLLLTAILVVVWRAGGRRHDDVVSAQRRAGELENRLSELAGQLKNFSETTATRETQLSRNLDDRLDKVSHRLGAGLTDNAERTTKSLQQLYERLAVIDTAQQKITALSDEMLSLKDILSNKQARGAYGQARMEAIIRDGLHASAYRFQGTLSNNTRPDCLIRLPENDQEIVIDSKFPLEAFNALKSAVDEQAIVVAERQLRKDVLYHVKDIAKKYLLAGETHETAIMFVPSESIYADLHEHFEDVIQKAHRQRVIIASPNILMLLVQTMQAIFKDARMREQASLIQKEVVVLLEDVGRLQTRLGKLQSHFQAANKDVDDLVISTGKITSRGHKIEKMDLSQDHDTAIPEETSPKPKLVVGQGS</sequence>
<keyword evidence="5" id="KW-1133">Transmembrane helix</keyword>
<feature type="compositionally biased region" description="Basic and acidic residues" evidence="4">
    <location>
        <begin position="363"/>
        <end position="374"/>
    </location>
</feature>
<evidence type="ECO:0000256" key="1">
    <source>
        <dbReference type="ARBA" id="ARBA00023054"/>
    </source>
</evidence>
<evidence type="ECO:0000256" key="5">
    <source>
        <dbReference type="SAM" id="Phobius"/>
    </source>
</evidence>
<feature type="coiled-coil region" evidence="3">
    <location>
        <begin position="50"/>
        <end position="77"/>
    </location>
</feature>
<organism evidence="6">
    <name type="scientific">hydrothermal vent metagenome</name>
    <dbReference type="NCBI Taxonomy" id="652676"/>
    <lineage>
        <taxon>unclassified sequences</taxon>
        <taxon>metagenomes</taxon>
        <taxon>ecological metagenomes</taxon>
    </lineage>
</organism>
<evidence type="ECO:0000313" key="6">
    <source>
        <dbReference type="EMBL" id="VAV87396.1"/>
    </source>
</evidence>
<dbReference type="PANTHER" id="PTHR30563">
    <property type="entry name" value="DNA RECOMBINATION PROTEIN RMUC"/>
    <property type="match status" value="1"/>
</dbReference>
<protein>
    <submittedName>
        <fullName evidence="6">DNA recombination protein RmuC</fullName>
    </submittedName>
</protein>
<dbReference type="Pfam" id="PF02646">
    <property type="entry name" value="RmuC"/>
    <property type="match status" value="1"/>
</dbReference>
<evidence type="ECO:0000256" key="2">
    <source>
        <dbReference type="ARBA" id="ARBA00023172"/>
    </source>
</evidence>
<dbReference type="PANTHER" id="PTHR30563:SF0">
    <property type="entry name" value="DNA RECOMBINATION PROTEIN RMUC"/>
    <property type="match status" value="1"/>
</dbReference>
<accession>A0A3B0REV7</accession>
<dbReference type="EMBL" id="UOEC01000028">
    <property type="protein sequence ID" value="VAV87396.1"/>
    <property type="molecule type" value="Genomic_DNA"/>
</dbReference>
<feature type="region of interest" description="Disordered" evidence="4">
    <location>
        <begin position="363"/>
        <end position="391"/>
    </location>
</feature>
<dbReference type="InterPro" id="IPR003798">
    <property type="entry name" value="DNA_recombination_RmuC"/>
</dbReference>
<name>A0A3B0REV7_9ZZZZ</name>
<keyword evidence="2" id="KW-0233">DNA recombination</keyword>
<reference evidence="6" key="1">
    <citation type="submission" date="2018-06" db="EMBL/GenBank/DDBJ databases">
        <authorList>
            <person name="Zhirakovskaya E."/>
        </authorList>
    </citation>
    <scope>NUCLEOTIDE SEQUENCE</scope>
</reference>
<evidence type="ECO:0000256" key="4">
    <source>
        <dbReference type="SAM" id="MobiDB-lite"/>
    </source>
</evidence>